<feature type="compositionally biased region" description="Basic and acidic residues" evidence="1">
    <location>
        <begin position="1"/>
        <end position="14"/>
    </location>
</feature>
<keyword evidence="2" id="KW-1133">Transmembrane helix</keyword>
<keyword evidence="2" id="KW-0472">Membrane</keyword>
<dbReference type="PANTHER" id="PTHR12631:SF10">
    <property type="entry name" value="BETA-XYLOSIDASE-LIKE PROTEIN-RELATED"/>
    <property type="match status" value="1"/>
</dbReference>
<reference evidence="3 4" key="1">
    <citation type="journal article" date="2019" name="Int. J. Syst. Evol. Microbiol.">
        <title>The Global Catalogue of Microorganisms (GCM) 10K type strain sequencing project: providing services to taxonomists for standard genome sequencing and annotation.</title>
        <authorList>
            <consortium name="The Broad Institute Genomics Platform"/>
            <consortium name="The Broad Institute Genome Sequencing Center for Infectious Disease"/>
            <person name="Wu L."/>
            <person name="Ma J."/>
        </authorList>
    </citation>
    <scope>NUCLEOTIDE SEQUENCE [LARGE SCALE GENOMIC DNA]</scope>
    <source>
        <strain evidence="3 4">JCM 6833</strain>
    </source>
</reference>
<dbReference type="Gene3D" id="3.20.20.80">
    <property type="entry name" value="Glycosidases"/>
    <property type="match status" value="1"/>
</dbReference>
<sequence>MDVHPRTETSRAPDRPALFRNRHGRHGRPRRRLILIALGAALAGLLIGAIVLAVTGRRPGGGEPGVTAPAAPATRVGAGVPGGWPAWGFTHTQNSVDLQQGPQQALTDLSAQPMPQVTPIMGWGVDNPQPRPGEFNWSSLDRRMATIRQTKGAPVITLCCAPDWMKGGPAGDTDWSRLELAVEPDHFDDFAALAGAVAKRYPDVRYYTVWNEFKGFWYPPRNRWDYAGYTKLYNKVYTTLKKVNKDIKVGGPYMVLNSDAPGRQNRPSELTGPWGRMDQRDLDAIKYWMKHKKGADFLVVDGHSMPVQKEVRLNEFQVLSKFSDLTRWLRALGGGLPVWWAEWYVEPVPSDWTDERRGAVHTAAMMEFVRGGAAGAYYWSPQTPWNAQTAATAGCAGCLWSGSAGGGATPTLGMLQNFARWFPPGTPLADVRSSNPAVRVLAQRRQLVVVNTADRPAQTELEGAPLTLGPYEVKWISR</sequence>
<comment type="caution">
    <text evidence="3">The sequence shown here is derived from an EMBL/GenBank/DDBJ whole genome shotgun (WGS) entry which is preliminary data.</text>
</comment>
<evidence type="ECO:0008006" key="5">
    <source>
        <dbReference type="Google" id="ProtNLM"/>
    </source>
</evidence>
<evidence type="ECO:0000313" key="4">
    <source>
        <dbReference type="Proteomes" id="UP001501509"/>
    </source>
</evidence>
<dbReference type="InterPro" id="IPR051923">
    <property type="entry name" value="Glycosyl_Hydrolase_39"/>
</dbReference>
<keyword evidence="4" id="KW-1185">Reference proteome</keyword>
<name>A0ABN3P7W6_9ACTN</name>
<feature type="region of interest" description="Disordered" evidence="1">
    <location>
        <begin position="1"/>
        <end position="25"/>
    </location>
</feature>
<evidence type="ECO:0000313" key="3">
    <source>
        <dbReference type="EMBL" id="GAA2573099.1"/>
    </source>
</evidence>
<dbReference type="SUPFAM" id="SSF51445">
    <property type="entry name" value="(Trans)glycosidases"/>
    <property type="match status" value="1"/>
</dbReference>
<accession>A0ABN3P7W6</accession>
<protein>
    <recommendedName>
        <fullName evidence="5">Xylan 1,4-beta-xylosidase</fullName>
    </recommendedName>
</protein>
<dbReference type="Proteomes" id="UP001501509">
    <property type="component" value="Unassembled WGS sequence"/>
</dbReference>
<keyword evidence="2" id="KW-0812">Transmembrane</keyword>
<organism evidence="3 4">
    <name type="scientific">Actinomadura fulvescens</name>
    <dbReference type="NCBI Taxonomy" id="46160"/>
    <lineage>
        <taxon>Bacteria</taxon>
        <taxon>Bacillati</taxon>
        <taxon>Actinomycetota</taxon>
        <taxon>Actinomycetes</taxon>
        <taxon>Streptosporangiales</taxon>
        <taxon>Thermomonosporaceae</taxon>
        <taxon>Actinomadura</taxon>
    </lineage>
</organism>
<evidence type="ECO:0000256" key="1">
    <source>
        <dbReference type="SAM" id="MobiDB-lite"/>
    </source>
</evidence>
<dbReference type="InterPro" id="IPR017853">
    <property type="entry name" value="GH"/>
</dbReference>
<dbReference type="PANTHER" id="PTHR12631">
    <property type="entry name" value="ALPHA-L-IDURONIDASE"/>
    <property type="match status" value="1"/>
</dbReference>
<feature type="transmembrane region" description="Helical" evidence="2">
    <location>
        <begin position="33"/>
        <end position="54"/>
    </location>
</feature>
<proteinExistence type="predicted"/>
<dbReference type="EMBL" id="BAAATD010000001">
    <property type="protein sequence ID" value="GAA2573099.1"/>
    <property type="molecule type" value="Genomic_DNA"/>
</dbReference>
<gene>
    <name evidence="3" type="ORF">GCM10010411_00920</name>
</gene>
<evidence type="ECO:0000256" key="2">
    <source>
        <dbReference type="SAM" id="Phobius"/>
    </source>
</evidence>